<protein>
    <recommendedName>
        <fullName evidence="3">beta-glucosidase</fullName>
        <ecNumber evidence="3">3.2.1.21</ecNumber>
    </recommendedName>
</protein>
<dbReference type="EC" id="3.2.1.21" evidence="3"/>
<evidence type="ECO:0000313" key="9">
    <source>
        <dbReference type="Proteomes" id="UP000198876"/>
    </source>
</evidence>
<dbReference type="InterPro" id="IPR036881">
    <property type="entry name" value="Glyco_hydro_3_C_sf"/>
</dbReference>
<dbReference type="InterPro" id="IPR036962">
    <property type="entry name" value="Glyco_hydro_3_N_sf"/>
</dbReference>
<dbReference type="Gene3D" id="3.20.20.300">
    <property type="entry name" value="Glycoside hydrolase, family 3, N-terminal domain"/>
    <property type="match status" value="1"/>
</dbReference>
<accession>A0A1I2VTE1</accession>
<dbReference type="OrthoDB" id="30657at2157"/>
<dbReference type="InterPro" id="IPR001764">
    <property type="entry name" value="Glyco_hydro_3_N"/>
</dbReference>
<dbReference type="Pfam" id="PF14310">
    <property type="entry name" value="Fn3-like"/>
    <property type="match status" value="1"/>
</dbReference>
<sequence>MDSETENGRPRPEVSADDIDELLAEMTLEEKAGQLAGTYVGKLGTEKTLEDAEREITEDHIGAVSPFGIGITTLDDPARAAEVANRLQRHAVEETRLGIPLSVPVDAVHGHAYINGATVFPHNVGMAATRDPTLVERGGEITGREARATGATLNYGPTLDVARDQRWGRVFETYGESSYLCGELAAAEARGLRGDGDVDETLRVSSANQNAERSGDDPTIAATAKHFPAYGQPERGEDASVVEISESTFRRTFLPAFERVLDEGVDAVMPCYNSIDGEPAHGSERFLTDLLRGELGFDGFVTSDWGGVDHLHEDHGTSDSRRTSAWQAFTAGLDLVSVGGPDYAEEVVELVRKEELSERRLDESVRRILELKARLGLFEDPYVDPDGATDTLANDDHREASLDAARDSMTLLKNDGVLPLSESLDDVLVTGPNADDLHHQFGGWSVMDDSDLQGVTVREGIEDVVGEESVTYEPGATITEEADVDAAADAAEDADAAVVVLGEDWYIHEFGPQQMNRPTGDFPTRTQLELPEAQQNLLEAVQATETPTVLVLVSGRPLSIPWADENVPGILTAYYPGMDGGTAIAETVFGRHNPSGRLPVSVPRSAGHLPTVFDYLPHPTPIGADEHPDSYDPLYPFGHGLSYTDFEVSGLTLSSESIGPAGEITASVTVENVGDRAGDRSVDLFVEDVVSSRVTPVREHVGFAKASLEPGESAELEMTVPADALAVRGRDYERVEPGEFVFSCEEETTTLTVEPGRN</sequence>
<keyword evidence="4" id="KW-0732">Signal</keyword>
<dbReference type="SMART" id="SM01217">
    <property type="entry name" value="Fn3_like"/>
    <property type="match status" value="1"/>
</dbReference>
<evidence type="ECO:0000256" key="2">
    <source>
        <dbReference type="ARBA" id="ARBA00005336"/>
    </source>
</evidence>
<evidence type="ECO:0000256" key="3">
    <source>
        <dbReference type="ARBA" id="ARBA00012744"/>
    </source>
</evidence>
<dbReference type="InterPro" id="IPR051915">
    <property type="entry name" value="Cellulose_Degrad_GH3"/>
</dbReference>
<name>A0A1I2VTE1_9EURY</name>
<dbReference type="Gene3D" id="2.60.40.10">
    <property type="entry name" value="Immunoglobulins"/>
    <property type="match status" value="1"/>
</dbReference>
<evidence type="ECO:0000256" key="5">
    <source>
        <dbReference type="ARBA" id="ARBA00022801"/>
    </source>
</evidence>
<comment type="similarity">
    <text evidence="2">Belongs to the glycosyl hydrolase 3 family.</text>
</comment>
<dbReference type="EMBL" id="FOOQ01000006">
    <property type="protein sequence ID" value="SFG92402.1"/>
    <property type="molecule type" value="Genomic_DNA"/>
</dbReference>
<evidence type="ECO:0000313" key="8">
    <source>
        <dbReference type="EMBL" id="SFG92402.1"/>
    </source>
</evidence>
<evidence type="ECO:0000256" key="6">
    <source>
        <dbReference type="ARBA" id="ARBA00023295"/>
    </source>
</evidence>
<feature type="domain" description="Fibronectin type III-like" evidence="7">
    <location>
        <begin position="680"/>
        <end position="748"/>
    </location>
</feature>
<dbReference type="InterPro" id="IPR026891">
    <property type="entry name" value="Fn3-like"/>
</dbReference>
<keyword evidence="5" id="KW-0378">Hydrolase</keyword>
<dbReference type="GO" id="GO:0009251">
    <property type="term" value="P:glucan catabolic process"/>
    <property type="evidence" value="ECO:0007669"/>
    <property type="project" value="TreeGrafter"/>
</dbReference>
<gene>
    <name evidence="8" type="ORF">SAMN04488063_3323</name>
</gene>
<dbReference type="InterPro" id="IPR017853">
    <property type="entry name" value="GH"/>
</dbReference>
<dbReference type="Pfam" id="PF00933">
    <property type="entry name" value="Glyco_hydro_3"/>
    <property type="match status" value="1"/>
</dbReference>
<dbReference type="InterPro" id="IPR013783">
    <property type="entry name" value="Ig-like_fold"/>
</dbReference>
<evidence type="ECO:0000259" key="7">
    <source>
        <dbReference type="SMART" id="SM01217"/>
    </source>
</evidence>
<dbReference type="PANTHER" id="PTHR30620:SF16">
    <property type="entry name" value="LYSOSOMAL BETA GLUCOSIDASE"/>
    <property type="match status" value="1"/>
</dbReference>
<keyword evidence="9" id="KW-1185">Reference proteome</keyword>
<organism evidence="8 9">
    <name type="scientific">Halopelagius inordinatus</name>
    <dbReference type="NCBI Taxonomy" id="553467"/>
    <lineage>
        <taxon>Archaea</taxon>
        <taxon>Methanobacteriati</taxon>
        <taxon>Methanobacteriota</taxon>
        <taxon>Stenosarchaea group</taxon>
        <taxon>Halobacteria</taxon>
        <taxon>Halobacteriales</taxon>
        <taxon>Haloferacaceae</taxon>
    </lineage>
</organism>
<reference evidence="9" key="1">
    <citation type="submission" date="2016-10" db="EMBL/GenBank/DDBJ databases">
        <authorList>
            <person name="Varghese N."/>
            <person name="Submissions S."/>
        </authorList>
    </citation>
    <scope>NUCLEOTIDE SEQUENCE [LARGE SCALE GENOMIC DNA]</scope>
    <source>
        <strain evidence="9">CGMCC 1.7739</strain>
    </source>
</reference>
<dbReference type="Pfam" id="PF01915">
    <property type="entry name" value="Glyco_hydro_3_C"/>
    <property type="match status" value="1"/>
</dbReference>
<proteinExistence type="inferred from homology"/>
<dbReference type="SUPFAM" id="SSF52279">
    <property type="entry name" value="Beta-D-glucan exohydrolase, C-terminal domain"/>
    <property type="match status" value="1"/>
</dbReference>
<keyword evidence="6" id="KW-0326">Glycosidase</keyword>
<dbReference type="RefSeq" id="WP_092893684.1">
    <property type="nucleotide sequence ID" value="NZ_FOOQ01000006.1"/>
</dbReference>
<dbReference type="PRINTS" id="PR00133">
    <property type="entry name" value="GLHYDRLASE3"/>
</dbReference>
<dbReference type="STRING" id="553467.SAMN04488063_3323"/>
<evidence type="ECO:0000256" key="4">
    <source>
        <dbReference type="ARBA" id="ARBA00022729"/>
    </source>
</evidence>
<dbReference type="Gene3D" id="3.40.50.1700">
    <property type="entry name" value="Glycoside hydrolase family 3 C-terminal domain"/>
    <property type="match status" value="1"/>
</dbReference>
<dbReference type="InterPro" id="IPR002772">
    <property type="entry name" value="Glyco_hydro_3_C"/>
</dbReference>
<dbReference type="AlphaFoldDB" id="A0A1I2VTE1"/>
<comment type="catalytic activity">
    <reaction evidence="1">
        <text>Hydrolysis of terminal, non-reducing beta-D-glucosyl residues with release of beta-D-glucose.</text>
        <dbReference type="EC" id="3.2.1.21"/>
    </reaction>
</comment>
<dbReference type="PANTHER" id="PTHR30620">
    <property type="entry name" value="PERIPLASMIC BETA-GLUCOSIDASE-RELATED"/>
    <property type="match status" value="1"/>
</dbReference>
<dbReference type="Proteomes" id="UP000198876">
    <property type="component" value="Unassembled WGS sequence"/>
</dbReference>
<dbReference type="GO" id="GO:0008422">
    <property type="term" value="F:beta-glucosidase activity"/>
    <property type="evidence" value="ECO:0007669"/>
    <property type="project" value="UniProtKB-EC"/>
</dbReference>
<evidence type="ECO:0000256" key="1">
    <source>
        <dbReference type="ARBA" id="ARBA00000448"/>
    </source>
</evidence>
<dbReference type="SUPFAM" id="SSF51445">
    <property type="entry name" value="(Trans)glycosidases"/>
    <property type="match status" value="1"/>
</dbReference>